<feature type="domain" description="CN hydrolase" evidence="2">
    <location>
        <begin position="258"/>
        <end position="372"/>
    </location>
</feature>
<dbReference type="NCBIfam" id="NF010398">
    <property type="entry name" value="PRK13825.1-2"/>
    <property type="match status" value="1"/>
</dbReference>
<dbReference type="InterPro" id="IPR036526">
    <property type="entry name" value="C-N_Hydrolase_sf"/>
</dbReference>
<gene>
    <name evidence="3" type="ORF">SAMN04487974_12439</name>
</gene>
<dbReference type="EMBL" id="FNCS01000024">
    <property type="protein sequence ID" value="SDH14363.1"/>
    <property type="molecule type" value="Genomic_DNA"/>
</dbReference>
<reference evidence="3 4" key="1">
    <citation type="submission" date="2016-10" db="EMBL/GenBank/DDBJ databases">
        <authorList>
            <person name="de Groot N.N."/>
        </authorList>
    </citation>
    <scope>NUCLEOTIDE SEQUENCE [LARGE SCALE GENOMIC DNA]</scope>
    <source>
        <strain evidence="3 4">CGMCC 1.10267</strain>
    </source>
</reference>
<dbReference type="STRING" id="440168.SAMN04487974_12439"/>
<keyword evidence="3" id="KW-0378">Hydrolase</keyword>
<protein>
    <submittedName>
        <fullName evidence="3">Carbon-nitrogen hydrolase</fullName>
    </submittedName>
</protein>
<dbReference type="AlphaFoldDB" id="A0A1G8A0D5"/>
<feature type="transmembrane region" description="Helical" evidence="1">
    <location>
        <begin position="72"/>
        <end position="99"/>
    </location>
</feature>
<feature type="transmembrane region" description="Helical" evidence="1">
    <location>
        <begin position="111"/>
        <end position="129"/>
    </location>
</feature>
<dbReference type="GO" id="GO:0016787">
    <property type="term" value="F:hydrolase activity"/>
    <property type="evidence" value="ECO:0007669"/>
    <property type="project" value="UniProtKB-KW"/>
</dbReference>
<dbReference type="SUPFAM" id="SSF56317">
    <property type="entry name" value="Carbon-nitrogen hydrolase"/>
    <property type="match status" value="1"/>
</dbReference>
<evidence type="ECO:0000259" key="2">
    <source>
        <dbReference type="Pfam" id="PF00795"/>
    </source>
</evidence>
<dbReference type="Proteomes" id="UP000199495">
    <property type="component" value="Unassembled WGS sequence"/>
</dbReference>
<evidence type="ECO:0000313" key="3">
    <source>
        <dbReference type="EMBL" id="SDH14363.1"/>
    </source>
</evidence>
<feature type="transmembrane region" description="Helical" evidence="1">
    <location>
        <begin position="161"/>
        <end position="182"/>
    </location>
</feature>
<name>A0A1G8A0D5_9HYPH</name>
<feature type="transmembrane region" description="Helical" evidence="1">
    <location>
        <begin position="36"/>
        <end position="60"/>
    </location>
</feature>
<sequence>MLRDQWWYSLGLIAASGVSGAIGWSGSALTLPASCVFPTLWAFAPNRLIAALVTLAYFLSASRGLPVGAANFFGASMLMGIALWIAASLVFVSVYFVLWSSRSGWSRAVRYVVASALMSVPPLGILGWANPITAAGILFPGWGWWGLAAMVIGLMTMTTRLWPVFALFAMSVTTLASSASVADFPEGWRALDTRFSTTAASQTTGYEQQLATIRLVKAAVRSGANTIILPESALGIWTATTEALWARELKGSDVVVNGGAIVIDEDGYDNVMVQVSSDGGKPIYRQRMPVPVSMWHPWAAGGAKARFLENPITVLRDHQIAPLICYELLLVWPVLQSMLFDPQVLVATGNGWWTEGTNIVAIQTVSANAWAQLFNLPVFIAVNQPRGEL</sequence>
<keyword evidence="1" id="KW-0472">Membrane</keyword>
<dbReference type="InterPro" id="IPR003010">
    <property type="entry name" value="C-N_Hydrolase"/>
</dbReference>
<proteinExistence type="predicted"/>
<keyword evidence="1" id="KW-0812">Transmembrane</keyword>
<accession>A0A1G8A0D5</accession>
<dbReference type="Gene3D" id="3.60.110.10">
    <property type="entry name" value="Carbon-nitrogen hydrolase"/>
    <property type="match status" value="1"/>
</dbReference>
<keyword evidence="4" id="KW-1185">Reference proteome</keyword>
<dbReference type="Pfam" id="PF00795">
    <property type="entry name" value="CN_hydrolase"/>
    <property type="match status" value="1"/>
</dbReference>
<organism evidence="3 4">
    <name type="scientific">Pelagibacterium luteolum</name>
    <dbReference type="NCBI Taxonomy" id="440168"/>
    <lineage>
        <taxon>Bacteria</taxon>
        <taxon>Pseudomonadati</taxon>
        <taxon>Pseudomonadota</taxon>
        <taxon>Alphaproteobacteria</taxon>
        <taxon>Hyphomicrobiales</taxon>
        <taxon>Devosiaceae</taxon>
        <taxon>Pelagibacterium</taxon>
    </lineage>
</organism>
<feature type="transmembrane region" description="Helical" evidence="1">
    <location>
        <begin position="135"/>
        <end position="154"/>
    </location>
</feature>
<evidence type="ECO:0000313" key="4">
    <source>
        <dbReference type="Proteomes" id="UP000199495"/>
    </source>
</evidence>
<feature type="transmembrane region" description="Helical" evidence="1">
    <location>
        <begin position="6"/>
        <end position="24"/>
    </location>
</feature>
<evidence type="ECO:0000256" key="1">
    <source>
        <dbReference type="SAM" id="Phobius"/>
    </source>
</evidence>
<keyword evidence="1" id="KW-1133">Transmembrane helix</keyword>